<dbReference type="EMBL" id="JBGFUD010003168">
    <property type="protein sequence ID" value="MFH4978400.1"/>
    <property type="molecule type" value="Genomic_DNA"/>
</dbReference>
<feature type="region of interest" description="Disordered" evidence="1">
    <location>
        <begin position="149"/>
        <end position="179"/>
    </location>
</feature>
<evidence type="ECO:0000313" key="4">
    <source>
        <dbReference type="Proteomes" id="UP001608902"/>
    </source>
</evidence>
<proteinExistence type="predicted"/>
<protein>
    <recommendedName>
        <fullName evidence="5">Secreted protein</fullName>
    </recommendedName>
</protein>
<feature type="region of interest" description="Disordered" evidence="1">
    <location>
        <begin position="75"/>
        <end position="109"/>
    </location>
</feature>
<dbReference type="Proteomes" id="UP001608902">
    <property type="component" value="Unassembled WGS sequence"/>
</dbReference>
<comment type="caution">
    <text evidence="3">The sequence shown here is derived from an EMBL/GenBank/DDBJ whole genome shotgun (WGS) entry which is preliminary data.</text>
</comment>
<feature type="compositionally biased region" description="Polar residues" evidence="1">
    <location>
        <begin position="98"/>
        <end position="109"/>
    </location>
</feature>
<sequence>MPSPIAWISSVVALLLQFFLADCASTACTNILQILQHRFTLGSSRNMECDTDSDLSGAKFCSPDSLKDDMSNASCELEGNLDSSNHEESKTSKKSENTEANENQHATDSAIKSTCSAVQRVRQHRQEFQISSPSDALMSPCTQKLVSHSYRPRARMSNPAAVLKQKQKTSIPKFDLENL</sequence>
<evidence type="ECO:0000313" key="3">
    <source>
        <dbReference type="EMBL" id="MFH4978400.1"/>
    </source>
</evidence>
<name>A0ABD6EFM0_9BILA</name>
<gene>
    <name evidence="3" type="ORF">AB6A40_005109</name>
</gene>
<feature type="signal peptide" evidence="2">
    <location>
        <begin position="1"/>
        <end position="23"/>
    </location>
</feature>
<keyword evidence="2" id="KW-0732">Signal</keyword>
<dbReference type="Pfam" id="PF05032">
    <property type="entry name" value="Spo12"/>
    <property type="match status" value="1"/>
</dbReference>
<dbReference type="AlphaFoldDB" id="A0ABD6EFM0"/>
<feature type="chain" id="PRO_5044850129" description="Secreted protein" evidence="2">
    <location>
        <begin position="24"/>
        <end position="179"/>
    </location>
</feature>
<accession>A0ABD6EFM0</accession>
<organism evidence="3 4">
    <name type="scientific">Gnathostoma spinigerum</name>
    <dbReference type="NCBI Taxonomy" id="75299"/>
    <lineage>
        <taxon>Eukaryota</taxon>
        <taxon>Metazoa</taxon>
        <taxon>Ecdysozoa</taxon>
        <taxon>Nematoda</taxon>
        <taxon>Chromadorea</taxon>
        <taxon>Rhabditida</taxon>
        <taxon>Spirurina</taxon>
        <taxon>Gnathostomatomorpha</taxon>
        <taxon>Gnathostomatoidea</taxon>
        <taxon>Gnathostomatidae</taxon>
        <taxon>Gnathostoma</taxon>
    </lineage>
</organism>
<reference evidence="3 4" key="1">
    <citation type="submission" date="2024-08" db="EMBL/GenBank/DDBJ databases">
        <title>Gnathostoma spinigerum genome.</title>
        <authorList>
            <person name="Gonzalez-Bertolin B."/>
            <person name="Monzon S."/>
            <person name="Zaballos A."/>
            <person name="Jimenez P."/>
            <person name="Dekumyoy P."/>
            <person name="Varona S."/>
            <person name="Cuesta I."/>
            <person name="Sumanam S."/>
            <person name="Adisakwattana P."/>
            <person name="Gasser R.B."/>
            <person name="Hernandez-Gonzalez A."/>
            <person name="Young N.D."/>
            <person name="Perteguer M.J."/>
        </authorList>
    </citation>
    <scope>NUCLEOTIDE SEQUENCE [LARGE SCALE GENOMIC DNA]</scope>
    <source>
        <strain evidence="3">AL3</strain>
        <tissue evidence="3">Liver</tissue>
    </source>
</reference>
<evidence type="ECO:0000256" key="2">
    <source>
        <dbReference type="SAM" id="SignalP"/>
    </source>
</evidence>
<keyword evidence="4" id="KW-1185">Reference proteome</keyword>
<evidence type="ECO:0000256" key="1">
    <source>
        <dbReference type="SAM" id="MobiDB-lite"/>
    </source>
</evidence>
<feature type="compositionally biased region" description="Basic and acidic residues" evidence="1">
    <location>
        <begin position="84"/>
        <end position="97"/>
    </location>
</feature>
<evidence type="ECO:0008006" key="5">
    <source>
        <dbReference type="Google" id="ProtNLM"/>
    </source>
</evidence>
<dbReference type="InterPro" id="IPR007727">
    <property type="entry name" value="Spo12"/>
</dbReference>